<name>A0AAU9T995_EUPED</name>
<feature type="compositionally biased region" description="Acidic residues" evidence="1">
    <location>
        <begin position="158"/>
        <end position="167"/>
    </location>
</feature>
<organism evidence="2 3">
    <name type="scientific">Euphydryas editha</name>
    <name type="common">Edith's checkerspot</name>
    <dbReference type="NCBI Taxonomy" id="104508"/>
    <lineage>
        <taxon>Eukaryota</taxon>
        <taxon>Metazoa</taxon>
        <taxon>Ecdysozoa</taxon>
        <taxon>Arthropoda</taxon>
        <taxon>Hexapoda</taxon>
        <taxon>Insecta</taxon>
        <taxon>Pterygota</taxon>
        <taxon>Neoptera</taxon>
        <taxon>Endopterygota</taxon>
        <taxon>Lepidoptera</taxon>
        <taxon>Glossata</taxon>
        <taxon>Ditrysia</taxon>
        <taxon>Papilionoidea</taxon>
        <taxon>Nymphalidae</taxon>
        <taxon>Nymphalinae</taxon>
        <taxon>Euphydryas</taxon>
    </lineage>
</organism>
<evidence type="ECO:0000256" key="1">
    <source>
        <dbReference type="SAM" id="MobiDB-lite"/>
    </source>
</evidence>
<protein>
    <submittedName>
        <fullName evidence="2">Uncharacterized protein</fullName>
    </submittedName>
</protein>
<feature type="compositionally biased region" description="Polar residues" evidence="1">
    <location>
        <begin position="168"/>
        <end position="181"/>
    </location>
</feature>
<evidence type="ECO:0000313" key="3">
    <source>
        <dbReference type="Proteomes" id="UP001153954"/>
    </source>
</evidence>
<comment type="caution">
    <text evidence="2">The sequence shown here is derived from an EMBL/GenBank/DDBJ whole genome shotgun (WGS) entry which is preliminary data.</text>
</comment>
<proteinExistence type="predicted"/>
<evidence type="ECO:0000313" key="2">
    <source>
        <dbReference type="EMBL" id="CAH2083626.1"/>
    </source>
</evidence>
<sequence>MFSMGKRSDRSRSGTESEAGGLVKTVLPTDEVATAVAAVSDEIGDILKDELGDAELADLSAELDLLVELADEPQQDFPSLFEIAIGHHGSGSGSSSSSWSGGRGGRSRRPPRPQRAPRRRPIAKGKEMCRRRSAVARRAASLRLRRVEVVSDASDVGADSDSDDQWTELDNSGSTDSSSGKEGSGLDMDCPSYQHKVSVEPPAMGQFLLPLLSADSAAPDPDHFLIRHEDILQLLASAEDSVRDERPLEDDAALDSAPDMLNNEMYDCEEPVVTPEDEAALLHYVCEAEQTNNSKDVPFKPVEEWLLGVYHSWCEISALMYTLIGTNMSVERVQSEWSYRARFGCHCRLCLSLANNAPALHRFLARLLADLAHGGSTAPIGAHLVRALRLAPGRDCSPDHWDLHRLQRVNVCDDGASIIHEHLTRFALENEVADQIVNSICLCRVYERPFVKEYAMERLCKLLDNFKTASSITFKVVLCVFIHSIIIVGH</sequence>
<feature type="region of interest" description="Disordered" evidence="1">
    <location>
        <begin position="151"/>
        <end position="189"/>
    </location>
</feature>
<feature type="region of interest" description="Disordered" evidence="1">
    <location>
        <begin position="88"/>
        <end position="132"/>
    </location>
</feature>
<reference evidence="2" key="1">
    <citation type="submission" date="2022-03" db="EMBL/GenBank/DDBJ databases">
        <authorList>
            <person name="Tunstrom K."/>
        </authorList>
    </citation>
    <scope>NUCLEOTIDE SEQUENCE</scope>
</reference>
<feature type="region of interest" description="Disordered" evidence="1">
    <location>
        <begin position="1"/>
        <end position="24"/>
    </location>
</feature>
<feature type="compositionally biased region" description="Basic and acidic residues" evidence="1">
    <location>
        <begin position="1"/>
        <end position="15"/>
    </location>
</feature>
<feature type="compositionally biased region" description="Basic residues" evidence="1">
    <location>
        <begin position="105"/>
        <end position="123"/>
    </location>
</feature>
<keyword evidence="3" id="KW-1185">Reference proteome</keyword>
<dbReference type="EMBL" id="CAKOGL010000001">
    <property type="protein sequence ID" value="CAH2083626.1"/>
    <property type="molecule type" value="Genomic_DNA"/>
</dbReference>
<dbReference type="AlphaFoldDB" id="A0AAU9T995"/>
<gene>
    <name evidence="2" type="ORF">EEDITHA_LOCUS275</name>
</gene>
<accession>A0AAU9T995</accession>
<dbReference type="Proteomes" id="UP001153954">
    <property type="component" value="Unassembled WGS sequence"/>
</dbReference>